<dbReference type="Pfam" id="PF04832">
    <property type="entry name" value="SOUL"/>
    <property type="match status" value="1"/>
</dbReference>
<sequence length="206" mass="23228">MVSTCTIQFSVLLSLLLVSLLGVEGIISDSCKRYECPTYDVIQVEKDYEIRRYNSPVWISNNPQDTSFVNATRLGFVRLFSYILGNNKEKKQIKMTAPVASEVSVNGGKSSIVVSFYVSKENQANPPTADDVSIQRWNTKYAVVRQFDGFVTDSNIAEQVAALNASIAGTKWSSKVPKSYTMAQYNAPFELFNRLNEIWFLYDNEN</sequence>
<dbReference type="PANTHER" id="PTHR11220:SF25">
    <property type="entry name" value="F3F9.4"/>
    <property type="match status" value="1"/>
</dbReference>
<feature type="signal peptide" evidence="2">
    <location>
        <begin position="1"/>
        <end position="25"/>
    </location>
</feature>
<reference evidence="3" key="1">
    <citation type="journal article" date="2012" name="Nat. Biotechnol.">
        <title>Draft genome sequence of pigeonpea (Cajanus cajan), an orphan legume crop of resource-poor farmers.</title>
        <authorList>
            <person name="Varshney R.K."/>
            <person name="Chen W."/>
            <person name="Li Y."/>
            <person name="Bharti A.K."/>
            <person name="Saxena R.K."/>
            <person name="Schlueter J.A."/>
            <person name="Donoghue M.T."/>
            <person name="Azam S."/>
            <person name="Fan G."/>
            <person name="Whaley A.M."/>
            <person name="Farmer A.D."/>
            <person name="Sheridan J."/>
            <person name="Iwata A."/>
            <person name="Tuteja R."/>
            <person name="Penmetsa R.V."/>
            <person name="Wu W."/>
            <person name="Upadhyaya H.D."/>
            <person name="Yang S.P."/>
            <person name="Shah T."/>
            <person name="Saxena K.B."/>
            <person name="Michael T."/>
            <person name="McCombie W.R."/>
            <person name="Yang B."/>
            <person name="Zhang G."/>
            <person name="Yang H."/>
            <person name="Wang J."/>
            <person name="Spillane C."/>
            <person name="Cook D.R."/>
            <person name="May G.D."/>
            <person name="Xu X."/>
            <person name="Jackson S.A."/>
        </authorList>
    </citation>
    <scope>NUCLEOTIDE SEQUENCE [LARGE SCALE GENOMIC DNA]</scope>
</reference>
<dbReference type="EMBL" id="KQ483435">
    <property type="protein sequence ID" value="KYP51652.1"/>
    <property type="molecule type" value="Genomic_DNA"/>
</dbReference>
<protein>
    <submittedName>
        <fullName evidence="3">Heme-binding protein 2</fullName>
    </submittedName>
</protein>
<evidence type="ECO:0000256" key="2">
    <source>
        <dbReference type="SAM" id="SignalP"/>
    </source>
</evidence>
<keyword evidence="4" id="KW-1185">Reference proteome</keyword>
<dbReference type="AlphaFoldDB" id="A0A151SA22"/>
<dbReference type="STRING" id="3821.A0A151SA22"/>
<name>A0A151SA22_CAJCA</name>
<evidence type="ECO:0000256" key="1">
    <source>
        <dbReference type="ARBA" id="ARBA00009817"/>
    </source>
</evidence>
<evidence type="ECO:0000313" key="3">
    <source>
        <dbReference type="EMBL" id="KYP51652.1"/>
    </source>
</evidence>
<dbReference type="Gramene" id="C.cajan_25947.t">
    <property type="protein sequence ID" value="C.cajan_25947.t"/>
    <property type="gene ID" value="C.cajan_25947"/>
</dbReference>
<evidence type="ECO:0000313" key="4">
    <source>
        <dbReference type="Proteomes" id="UP000075243"/>
    </source>
</evidence>
<dbReference type="InterPro" id="IPR011256">
    <property type="entry name" value="Reg_factor_effector_dom_sf"/>
</dbReference>
<dbReference type="FunFam" id="3.20.80.10:FF:000002">
    <property type="entry name" value="Heme-binding protein 2"/>
    <property type="match status" value="1"/>
</dbReference>
<gene>
    <name evidence="3" type="ORF">KK1_026536</name>
</gene>
<dbReference type="Proteomes" id="UP000075243">
    <property type="component" value="Unassembled WGS sequence"/>
</dbReference>
<dbReference type="SUPFAM" id="SSF55136">
    <property type="entry name" value="Probable bacterial effector-binding domain"/>
    <property type="match status" value="1"/>
</dbReference>
<proteinExistence type="inferred from homology"/>
<dbReference type="Gene3D" id="3.20.80.10">
    <property type="entry name" value="Regulatory factor, effector binding domain"/>
    <property type="match status" value="1"/>
</dbReference>
<accession>A0A151SA22</accession>
<keyword evidence="2" id="KW-0732">Signal</keyword>
<dbReference type="PANTHER" id="PTHR11220">
    <property type="entry name" value="HEME-BINDING PROTEIN-RELATED"/>
    <property type="match status" value="1"/>
</dbReference>
<comment type="similarity">
    <text evidence="1">Belongs to the HEBP family.</text>
</comment>
<dbReference type="OMA" id="VYDSPWR"/>
<organism evidence="3 4">
    <name type="scientific">Cajanus cajan</name>
    <name type="common">Pigeon pea</name>
    <name type="synonym">Cajanus indicus</name>
    <dbReference type="NCBI Taxonomy" id="3821"/>
    <lineage>
        <taxon>Eukaryota</taxon>
        <taxon>Viridiplantae</taxon>
        <taxon>Streptophyta</taxon>
        <taxon>Embryophyta</taxon>
        <taxon>Tracheophyta</taxon>
        <taxon>Spermatophyta</taxon>
        <taxon>Magnoliopsida</taxon>
        <taxon>eudicotyledons</taxon>
        <taxon>Gunneridae</taxon>
        <taxon>Pentapetalae</taxon>
        <taxon>rosids</taxon>
        <taxon>fabids</taxon>
        <taxon>Fabales</taxon>
        <taxon>Fabaceae</taxon>
        <taxon>Papilionoideae</taxon>
        <taxon>50 kb inversion clade</taxon>
        <taxon>NPAAA clade</taxon>
        <taxon>indigoferoid/millettioid clade</taxon>
        <taxon>Phaseoleae</taxon>
        <taxon>Cajanus</taxon>
    </lineage>
</organism>
<feature type="chain" id="PRO_5007588400" evidence="2">
    <location>
        <begin position="26"/>
        <end position="206"/>
    </location>
</feature>
<dbReference type="InterPro" id="IPR006917">
    <property type="entry name" value="SOUL_heme-bd"/>
</dbReference>